<dbReference type="CDD" id="cd00875">
    <property type="entry name" value="RNA_Cyclase_Class_I"/>
    <property type="match status" value="1"/>
</dbReference>
<proteinExistence type="inferred from homology"/>
<evidence type="ECO:0000259" key="5">
    <source>
        <dbReference type="Pfam" id="PF01137"/>
    </source>
</evidence>
<dbReference type="GO" id="GO:0004521">
    <property type="term" value="F:RNA endonuclease activity"/>
    <property type="evidence" value="ECO:0007669"/>
    <property type="project" value="TreeGrafter"/>
</dbReference>
<evidence type="ECO:0000256" key="3">
    <source>
        <dbReference type="ARBA" id="ARBA00022517"/>
    </source>
</evidence>
<sequence>MAPRRDDLLEYEGCNFLRQRLLLSTLSGKPVKVKGIRNDDSEPGLREYEVNLIRLLDKLTNGTVIEVNETGTSLYYQPGLLSGGSLEHECCKQRGIGYYLEVLMGLGPFCKNPLSIILRGVTNNEVDPSVDSFKLSGLATLKKFLVVDDGLELKINRRGMAPEGGGEVFFRCPNRKQLRPLVFLDAGKIKRIRGTAYAARVSPAMANRIIDAAKGILLKFLPDVYLYADHLKGNQSGKSPGFGVTLVAETKEGVFYTGEAISPPVGSNKPPSVPEDLGVQAAYRLLEEIYRGGCVDSSFQTLAALYMALGRHDVSKYQTGPLSPYLIEFLRHMRDFFGLTFKLDYQKADEDDEDLHLGANKVLMTCVGVGFTNLSKKVL</sequence>
<dbReference type="InterPro" id="IPR016443">
    <property type="entry name" value="RNA3'_term_phos_cyc_type_2"/>
</dbReference>
<evidence type="ECO:0000259" key="6">
    <source>
        <dbReference type="Pfam" id="PF05189"/>
    </source>
</evidence>
<dbReference type="FunFam" id="3.30.360.20:FF:000001">
    <property type="entry name" value="RNA terminal phosphate cyclase-like 1"/>
    <property type="match status" value="1"/>
</dbReference>
<dbReference type="Pfam" id="PF05189">
    <property type="entry name" value="RTC_insert"/>
    <property type="match status" value="1"/>
</dbReference>
<evidence type="ECO:0000313" key="8">
    <source>
        <dbReference type="Proteomes" id="UP001075354"/>
    </source>
</evidence>
<dbReference type="PANTHER" id="PTHR11096">
    <property type="entry name" value="RNA 3' TERMINAL PHOSPHATE CYCLASE"/>
    <property type="match status" value="1"/>
</dbReference>
<keyword evidence="4" id="KW-0539">Nucleus</keyword>
<keyword evidence="3" id="KW-0690">Ribosome biogenesis</keyword>
<dbReference type="PIRSF" id="PIRSF005378">
    <property type="entry name" value="RNA3'_term_phos_cycl_euk"/>
    <property type="match status" value="1"/>
</dbReference>
<dbReference type="NCBIfam" id="TIGR03400">
    <property type="entry name" value="18S_RNA_Rcl1p"/>
    <property type="match status" value="1"/>
</dbReference>
<comment type="subcellular location">
    <subcellularLocation>
        <location evidence="1">Nucleus</location>
        <location evidence="1">Nucleolus</location>
    </subcellularLocation>
</comment>
<dbReference type="InterPro" id="IPR020719">
    <property type="entry name" value="RNA3'_term_phos_cycl-like_CS"/>
</dbReference>
<dbReference type="GO" id="GO:0005730">
    <property type="term" value="C:nucleolus"/>
    <property type="evidence" value="ECO:0007669"/>
    <property type="project" value="UniProtKB-SubCell"/>
</dbReference>
<evidence type="ECO:0000256" key="4">
    <source>
        <dbReference type="ARBA" id="ARBA00023242"/>
    </source>
</evidence>
<dbReference type="InterPro" id="IPR013791">
    <property type="entry name" value="RNA3'-term_phos_cycl_insert"/>
</dbReference>
<name>A0AAV7XW78_9NEOP</name>
<dbReference type="PANTHER" id="PTHR11096:SF1">
    <property type="entry name" value="RNA 3'-TERMINAL PHOSPHATE CYCLASE-LIKE PROTEIN"/>
    <property type="match status" value="1"/>
</dbReference>
<dbReference type="AlphaFoldDB" id="A0AAV7XW78"/>
<accession>A0AAV7XW78</accession>
<dbReference type="InterPro" id="IPR036553">
    <property type="entry name" value="RPTC_insert"/>
</dbReference>
<reference evidence="7" key="1">
    <citation type="submission" date="2022-12" db="EMBL/GenBank/DDBJ databases">
        <title>Chromosome-level genome assembly of the bean flower thrips Megalurothrips usitatus.</title>
        <authorList>
            <person name="Ma L."/>
            <person name="Liu Q."/>
            <person name="Li H."/>
            <person name="Cai W."/>
        </authorList>
    </citation>
    <scope>NUCLEOTIDE SEQUENCE</scope>
    <source>
        <strain evidence="7">Cailab_2022a</strain>
    </source>
</reference>
<dbReference type="InterPro" id="IPR023797">
    <property type="entry name" value="RNA3'_phos_cyclase_dom"/>
</dbReference>
<comment type="similarity">
    <text evidence="2">Belongs to the RNA 3'-terminal cyclase family. Type 2 subfamily.</text>
</comment>
<feature type="domain" description="RNA 3'-terminal phosphate cyclase insert" evidence="6">
    <location>
        <begin position="185"/>
        <end position="289"/>
    </location>
</feature>
<organism evidence="7 8">
    <name type="scientific">Megalurothrips usitatus</name>
    <name type="common">bean blossom thrips</name>
    <dbReference type="NCBI Taxonomy" id="439358"/>
    <lineage>
        <taxon>Eukaryota</taxon>
        <taxon>Metazoa</taxon>
        <taxon>Ecdysozoa</taxon>
        <taxon>Arthropoda</taxon>
        <taxon>Hexapoda</taxon>
        <taxon>Insecta</taxon>
        <taxon>Pterygota</taxon>
        <taxon>Neoptera</taxon>
        <taxon>Paraneoptera</taxon>
        <taxon>Thysanoptera</taxon>
        <taxon>Terebrantia</taxon>
        <taxon>Thripoidea</taxon>
        <taxon>Thripidae</taxon>
        <taxon>Megalurothrips</taxon>
    </lineage>
</organism>
<evidence type="ECO:0008006" key="9">
    <source>
        <dbReference type="Google" id="ProtNLM"/>
    </source>
</evidence>
<evidence type="ECO:0000313" key="7">
    <source>
        <dbReference type="EMBL" id="KAJ1530799.1"/>
    </source>
</evidence>
<dbReference type="EMBL" id="JAPTSV010000002">
    <property type="protein sequence ID" value="KAJ1530799.1"/>
    <property type="molecule type" value="Genomic_DNA"/>
</dbReference>
<dbReference type="InterPro" id="IPR000228">
    <property type="entry name" value="RNA3'_term_phos_cyc"/>
</dbReference>
<dbReference type="InterPro" id="IPR013792">
    <property type="entry name" value="RNA3'P_cycl/enolpyr_Trfase_a/b"/>
</dbReference>
<dbReference type="SUPFAM" id="SSF55205">
    <property type="entry name" value="EPT/RTPC-like"/>
    <property type="match status" value="1"/>
</dbReference>
<dbReference type="GO" id="GO:0000479">
    <property type="term" value="P:endonucleolytic cleavage of tricistronic rRNA transcript (SSU-rRNA, 5.8S rRNA, LSU-rRNA)"/>
    <property type="evidence" value="ECO:0007669"/>
    <property type="project" value="TreeGrafter"/>
</dbReference>
<dbReference type="Gene3D" id="3.65.10.20">
    <property type="entry name" value="RNA 3'-terminal phosphate cyclase domain"/>
    <property type="match status" value="1"/>
</dbReference>
<dbReference type="Proteomes" id="UP001075354">
    <property type="component" value="Chromosome 2"/>
</dbReference>
<gene>
    <name evidence="7" type="ORF">ONE63_005648</name>
</gene>
<evidence type="ECO:0000256" key="2">
    <source>
        <dbReference type="ARBA" id="ARBA00007089"/>
    </source>
</evidence>
<dbReference type="Gene3D" id="3.30.360.20">
    <property type="entry name" value="RNA 3'-terminal phosphate cyclase, insert domain"/>
    <property type="match status" value="1"/>
</dbReference>
<dbReference type="Pfam" id="PF01137">
    <property type="entry name" value="RTC"/>
    <property type="match status" value="1"/>
</dbReference>
<dbReference type="InterPro" id="IPR037136">
    <property type="entry name" value="RNA3'_phos_cyclase_dom_sf"/>
</dbReference>
<keyword evidence="8" id="KW-1185">Reference proteome</keyword>
<evidence type="ECO:0000256" key="1">
    <source>
        <dbReference type="ARBA" id="ARBA00004604"/>
    </source>
</evidence>
<dbReference type="PROSITE" id="PS01287">
    <property type="entry name" value="RTC"/>
    <property type="match status" value="1"/>
</dbReference>
<comment type="caution">
    <text evidence="7">The sequence shown here is derived from an EMBL/GenBank/DDBJ whole genome shotgun (WGS) entry which is preliminary data.</text>
</comment>
<feature type="domain" description="RNA 3'-terminal phosphate cyclase" evidence="5">
    <location>
        <begin position="10"/>
        <end position="342"/>
    </location>
</feature>
<protein>
    <recommendedName>
        <fullName evidence="9">RNA 3'-terminal phosphate cyclase-like protein</fullName>
    </recommendedName>
</protein>